<dbReference type="InterPro" id="IPR036513">
    <property type="entry name" value="STAS_dom_sf"/>
</dbReference>
<dbReference type="InterPro" id="IPR058548">
    <property type="entry name" value="MlaB-like_STAS"/>
</dbReference>
<dbReference type="EMBL" id="QJUL01000015">
    <property type="protein sequence ID" value="TBU92503.1"/>
    <property type="molecule type" value="Genomic_DNA"/>
</dbReference>
<evidence type="ECO:0000313" key="2">
    <source>
        <dbReference type="EMBL" id="TBU92503.1"/>
    </source>
</evidence>
<evidence type="ECO:0000259" key="1">
    <source>
        <dbReference type="PROSITE" id="PS50801"/>
    </source>
</evidence>
<dbReference type="PANTHER" id="PTHR35849:SF2">
    <property type="entry name" value="BLR2341 PROTEIN"/>
    <property type="match status" value="1"/>
</dbReference>
<organism evidence="2 3">
    <name type="scientific">Phytopseudomonas dryadis</name>
    <dbReference type="NCBI Taxonomy" id="2487520"/>
    <lineage>
        <taxon>Bacteria</taxon>
        <taxon>Pseudomonadati</taxon>
        <taxon>Pseudomonadota</taxon>
        <taxon>Gammaproteobacteria</taxon>
        <taxon>Pseudomonadales</taxon>
        <taxon>Pseudomonadaceae</taxon>
        <taxon>Phytopseudomonas</taxon>
    </lineage>
</organism>
<dbReference type="OrthoDB" id="6899289at2"/>
<dbReference type="RefSeq" id="WP_131198104.1">
    <property type="nucleotide sequence ID" value="NZ_QJUL01000015.1"/>
</dbReference>
<gene>
    <name evidence="2" type="ORF">DNK44_12125</name>
</gene>
<dbReference type="InterPro" id="IPR002645">
    <property type="entry name" value="STAS_dom"/>
</dbReference>
<dbReference type="Gene3D" id="3.30.750.24">
    <property type="entry name" value="STAS domain"/>
    <property type="match status" value="1"/>
</dbReference>
<dbReference type="PROSITE" id="PS50801">
    <property type="entry name" value="STAS"/>
    <property type="match status" value="1"/>
</dbReference>
<sequence length="108" mass="11833">MFRLDHDSSAQPARMAIVGNLTIYEVRDAHAALLALLEAEERVPAWHLDLAAVEEIDSAGAQLLLALHKHLQQRGVQFAVHGHAAAAEELFELLHLHALLPGERQVPA</sequence>
<protein>
    <submittedName>
        <fullName evidence="2">Anti-anti-sigma factor</fullName>
    </submittedName>
</protein>
<evidence type="ECO:0000313" key="3">
    <source>
        <dbReference type="Proteomes" id="UP000293172"/>
    </source>
</evidence>
<comment type="caution">
    <text evidence="2">The sequence shown here is derived from an EMBL/GenBank/DDBJ whole genome shotgun (WGS) entry which is preliminary data.</text>
</comment>
<name>A0A4Q9R0N7_9GAMM</name>
<accession>A0A4Q9R0N7</accession>
<dbReference type="Proteomes" id="UP000293172">
    <property type="component" value="Unassembled WGS sequence"/>
</dbReference>
<dbReference type="InterPro" id="IPR052746">
    <property type="entry name" value="MlaB_ABC_Transporter"/>
</dbReference>
<dbReference type="PANTHER" id="PTHR35849">
    <property type="entry name" value="BLR2341 PROTEIN"/>
    <property type="match status" value="1"/>
</dbReference>
<dbReference type="AlphaFoldDB" id="A0A4Q9R0N7"/>
<dbReference type="SUPFAM" id="SSF52091">
    <property type="entry name" value="SpoIIaa-like"/>
    <property type="match status" value="1"/>
</dbReference>
<feature type="domain" description="STAS" evidence="1">
    <location>
        <begin position="48"/>
        <end position="108"/>
    </location>
</feature>
<dbReference type="CDD" id="cd07043">
    <property type="entry name" value="STAS_anti-anti-sigma_factors"/>
    <property type="match status" value="1"/>
</dbReference>
<proteinExistence type="predicted"/>
<reference evidence="2 3" key="1">
    <citation type="submission" date="2018-06" db="EMBL/GenBank/DDBJ databases">
        <title>Three novel Pseudomonas species isolated from symptomatic oak.</title>
        <authorList>
            <person name="Bueno-Gonzalez V."/>
            <person name="Brady C."/>
        </authorList>
    </citation>
    <scope>NUCLEOTIDE SEQUENCE [LARGE SCALE GENOMIC DNA]</scope>
    <source>
        <strain evidence="2 3">P6B</strain>
    </source>
</reference>
<dbReference type="Pfam" id="PF13466">
    <property type="entry name" value="STAS_2"/>
    <property type="match status" value="1"/>
</dbReference>